<name>A0ABW5SXB4_9BACI</name>
<accession>A0ABW5SXB4</accession>
<reference evidence="3" key="1">
    <citation type="journal article" date="2019" name="Int. J. Syst. Evol. Microbiol.">
        <title>The Global Catalogue of Microorganisms (GCM) 10K type strain sequencing project: providing services to taxonomists for standard genome sequencing and annotation.</title>
        <authorList>
            <consortium name="The Broad Institute Genomics Platform"/>
            <consortium name="The Broad Institute Genome Sequencing Center for Infectious Disease"/>
            <person name="Wu L."/>
            <person name="Ma J."/>
        </authorList>
    </citation>
    <scope>NUCLEOTIDE SEQUENCE [LARGE SCALE GENOMIC DNA]</scope>
    <source>
        <strain evidence="3">KCTC 33792</strain>
    </source>
</reference>
<organism evidence="2 3">
    <name type="scientific">Salibacterium lacus</name>
    <dbReference type="NCBI Taxonomy" id="1898109"/>
    <lineage>
        <taxon>Bacteria</taxon>
        <taxon>Bacillati</taxon>
        <taxon>Bacillota</taxon>
        <taxon>Bacilli</taxon>
        <taxon>Bacillales</taxon>
        <taxon>Bacillaceae</taxon>
    </lineage>
</organism>
<proteinExistence type="predicted"/>
<evidence type="ECO:0000313" key="2">
    <source>
        <dbReference type="EMBL" id="MFD2704328.1"/>
    </source>
</evidence>
<evidence type="ECO:0000313" key="3">
    <source>
        <dbReference type="Proteomes" id="UP001597520"/>
    </source>
</evidence>
<dbReference type="RefSeq" id="WP_380711609.1">
    <property type="nucleotide sequence ID" value="NZ_JBHUML010000002.1"/>
</dbReference>
<dbReference type="Proteomes" id="UP001597520">
    <property type="component" value="Unassembled WGS sequence"/>
</dbReference>
<keyword evidence="1" id="KW-0472">Membrane</keyword>
<feature type="transmembrane region" description="Helical" evidence="1">
    <location>
        <begin position="52"/>
        <end position="71"/>
    </location>
</feature>
<protein>
    <submittedName>
        <fullName evidence="2">Uncharacterized protein</fullName>
    </submittedName>
</protein>
<keyword evidence="1" id="KW-1133">Transmembrane helix</keyword>
<dbReference type="EMBL" id="JBHUML010000002">
    <property type="protein sequence ID" value="MFD2704328.1"/>
    <property type="molecule type" value="Genomic_DNA"/>
</dbReference>
<gene>
    <name evidence="2" type="ORF">ACFSUB_02540</name>
</gene>
<keyword evidence="3" id="KW-1185">Reference proteome</keyword>
<sequence length="212" mass="23029">MYERTPEAGVFLMYTAAVGAAGWLDDRKGEVYPKGIRGHVRFFKHKKKPTTGIMKIVITLAAAVVAAVFTGESPIEMMAAFMLFVLSPHVCNLLDTRPLRVWKWSACHGALYLLFTGGSFTMPLTAAGVGFIGIAAWAVLEGTERTLLGDNGAAAAGAVLAWTAVLILPLWTQLSIVMVYVLLTVLSEYISFHRVISRFPLLASLDQAGRKK</sequence>
<comment type="caution">
    <text evidence="2">The sequence shown here is derived from an EMBL/GenBank/DDBJ whole genome shotgun (WGS) entry which is preliminary data.</text>
</comment>
<feature type="transmembrane region" description="Helical" evidence="1">
    <location>
        <begin position="159"/>
        <end position="186"/>
    </location>
</feature>
<feature type="transmembrane region" description="Helical" evidence="1">
    <location>
        <begin position="106"/>
        <end position="139"/>
    </location>
</feature>
<keyword evidence="1" id="KW-0812">Transmembrane</keyword>
<evidence type="ECO:0000256" key="1">
    <source>
        <dbReference type="SAM" id="Phobius"/>
    </source>
</evidence>